<accession>A0ABS7QIM3</accession>
<reference evidence="7 8" key="1">
    <citation type="submission" date="2021-08" db="EMBL/GenBank/DDBJ databases">
        <title>WGS of actinomycetes from Thailand.</title>
        <authorList>
            <person name="Thawai C."/>
        </authorList>
    </citation>
    <scope>NUCLEOTIDE SEQUENCE [LARGE SCALE GENOMIC DNA]</scope>
    <source>
        <strain evidence="7 8">PLK6-54</strain>
    </source>
</reference>
<dbReference type="SUPFAM" id="SSF50370">
    <property type="entry name" value="Ricin B-like lectins"/>
    <property type="match status" value="1"/>
</dbReference>
<dbReference type="Gene3D" id="3.20.20.80">
    <property type="entry name" value="Glycosidases"/>
    <property type="match status" value="1"/>
</dbReference>
<dbReference type="InterPro" id="IPR052764">
    <property type="entry name" value="GH20_Enzymes"/>
</dbReference>
<dbReference type="SUPFAM" id="SSF51445">
    <property type="entry name" value="(Trans)glycosidases"/>
    <property type="match status" value="1"/>
</dbReference>
<evidence type="ECO:0000256" key="2">
    <source>
        <dbReference type="ARBA" id="ARBA00022801"/>
    </source>
</evidence>
<dbReference type="InterPro" id="IPR017853">
    <property type="entry name" value="GH"/>
</dbReference>
<dbReference type="PROSITE" id="PS50231">
    <property type="entry name" value="RICIN_B_LECTIN"/>
    <property type="match status" value="1"/>
</dbReference>
<evidence type="ECO:0000259" key="6">
    <source>
        <dbReference type="Pfam" id="PF14200"/>
    </source>
</evidence>
<sequence length="586" mass="63396">SPTSSLIVPSGCISQTVCVTVLDARGWHVPVVQGPAKPGDIVLRTDPGRSELGTEGYQLSIGTQARITGAGASGLFYGTRTVLQLLSAGTDIPAGSTTDVPAARERAVGVCACYTYNTDAWFARLIKDMAYLKLNTLHLELKVKNDQYPAVNTFSYYTKPEIRRLVALATQYHITVIPEINSPGHVDPYLAPYPDLQLKNTAGTPDPTRLDITNPAAFAFYTQLVDNDLSVFPGPYFHMGADEYMINSAYSNYPQLLAYARQKFGANATPQDAYIDFINRVDAYVRSKGKTLRIWNDGLTGANTIALNKDIIIEHWLPEKQTTQQLLDAGYQVMNATDAWYYVRGSYQPDAQRLYNSSWTPLDFADGTVTDPASRVTGAEYMVWPDNYGKENENTTQQRMFASLRAFAQGVWGSPRPTADYTGFTALADSLGHAPGYGPQWVQPLPAGTFQVRGTGGVLTAAATPGSPLNVDPRPAAHAATWQLQPTTDGYYHLVAAGSGLCADVSRGQTNNMRVVEQIGAAATAETCGTSESQKWQLEPVPGGYRLVDAITQQTLDSAGAGPVVQQPRDAAHHDVWRISPAGGAA</sequence>
<keyword evidence="8" id="KW-1185">Reference proteome</keyword>
<evidence type="ECO:0000256" key="3">
    <source>
        <dbReference type="ARBA" id="ARBA00023295"/>
    </source>
</evidence>
<evidence type="ECO:0000259" key="4">
    <source>
        <dbReference type="Pfam" id="PF00728"/>
    </source>
</evidence>
<keyword evidence="3" id="KW-0326">Glycosidase</keyword>
<dbReference type="Pfam" id="PF00728">
    <property type="entry name" value="Glyco_hydro_20"/>
    <property type="match status" value="1"/>
</dbReference>
<dbReference type="CDD" id="cd23386">
    <property type="entry name" value="beta-trefoil_Ricin_LNBase"/>
    <property type="match status" value="1"/>
</dbReference>
<feature type="domain" description="Beta-hexosaminidase bacterial type N-terminal" evidence="5">
    <location>
        <begin position="24"/>
        <end position="99"/>
    </location>
</feature>
<dbReference type="InterPro" id="IPR000772">
    <property type="entry name" value="Ricin_B_lectin"/>
</dbReference>
<dbReference type="CDD" id="cd06564">
    <property type="entry name" value="GH20_DspB_LnbB-like"/>
    <property type="match status" value="1"/>
</dbReference>
<dbReference type="Gene3D" id="2.80.10.50">
    <property type="match status" value="1"/>
</dbReference>
<evidence type="ECO:0000313" key="8">
    <source>
        <dbReference type="Proteomes" id="UP000778578"/>
    </source>
</evidence>
<gene>
    <name evidence="7" type="ORF">K7862_36150</name>
</gene>
<organism evidence="7 8">
    <name type="scientific">Actinacidiphila acidipaludis</name>
    <dbReference type="NCBI Taxonomy" id="2873382"/>
    <lineage>
        <taxon>Bacteria</taxon>
        <taxon>Bacillati</taxon>
        <taxon>Actinomycetota</taxon>
        <taxon>Actinomycetes</taxon>
        <taxon>Kitasatosporales</taxon>
        <taxon>Streptomycetaceae</taxon>
        <taxon>Actinacidiphila</taxon>
    </lineage>
</organism>
<evidence type="ECO:0000256" key="1">
    <source>
        <dbReference type="ARBA" id="ARBA00006285"/>
    </source>
</evidence>
<evidence type="ECO:0000259" key="5">
    <source>
        <dbReference type="Pfam" id="PF02838"/>
    </source>
</evidence>
<dbReference type="InterPro" id="IPR015882">
    <property type="entry name" value="HEX_bac_N"/>
</dbReference>
<dbReference type="Proteomes" id="UP000778578">
    <property type="component" value="Unassembled WGS sequence"/>
</dbReference>
<dbReference type="Pfam" id="PF02838">
    <property type="entry name" value="Glyco_hydro_20b"/>
    <property type="match status" value="1"/>
</dbReference>
<dbReference type="InterPro" id="IPR035992">
    <property type="entry name" value="Ricin_B-like_lectins"/>
</dbReference>
<dbReference type="Gene3D" id="3.30.379.10">
    <property type="entry name" value="Chitobiase/beta-hexosaminidase domain 2-like"/>
    <property type="match status" value="1"/>
</dbReference>
<dbReference type="InterPro" id="IPR015883">
    <property type="entry name" value="Glyco_hydro_20_cat"/>
</dbReference>
<dbReference type="PANTHER" id="PTHR43678">
    <property type="entry name" value="PUTATIVE (AFU_ORTHOLOGUE AFUA_2G00640)-RELATED"/>
    <property type="match status" value="1"/>
</dbReference>
<feature type="non-terminal residue" evidence="7">
    <location>
        <position position="1"/>
    </location>
</feature>
<dbReference type="PANTHER" id="PTHR43678:SF1">
    <property type="entry name" value="BETA-N-ACETYLHEXOSAMINIDASE"/>
    <property type="match status" value="1"/>
</dbReference>
<dbReference type="Pfam" id="PF14200">
    <property type="entry name" value="RicinB_lectin_2"/>
    <property type="match status" value="1"/>
</dbReference>
<feature type="domain" description="Glycoside hydrolase family 20 catalytic" evidence="4">
    <location>
        <begin position="118"/>
        <end position="413"/>
    </location>
</feature>
<evidence type="ECO:0000313" key="7">
    <source>
        <dbReference type="EMBL" id="MBY8883027.1"/>
    </source>
</evidence>
<dbReference type="InterPro" id="IPR025705">
    <property type="entry name" value="Beta_hexosaminidase_sua/sub"/>
</dbReference>
<comment type="similarity">
    <text evidence="1">Belongs to the glycosyl hydrolase 20 family.</text>
</comment>
<feature type="domain" description="Ricin B lectin" evidence="6">
    <location>
        <begin position="481"/>
        <end position="561"/>
    </location>
</feature>
<dbReference type="SUPFAM" id="SSF55545">
    <property type="entry name" value="beta-N-acetylhexosaminidase-like domain"/>
    <property type="match status" value="1"/>
</dbReference>
<dbReference type="RefSeq" id="WP_222969844.1">
    <property type="nucleotide sequence ID" value="NZ_JAINZZ010000102.1"/>
</dbReference>
<name>A0ABS7QIM3_9ACTN</name>
<protein>
    <submittedName>
        <fullName evidence="7">Family 20 glycosylhydrolase</fullName>
    </submittedName>
</protein>
<keyword evidence="2" id="KW-0378">Hydrolase</keyword>
<dbReference type="InterPro" id="IPR029018">
    <property type="entry name" value="Hex-like_dom2"/>
</dbReference>
<proteinExistence type="inferred from homology"/>
<dbReference type="EMBL" id="JAINZZ010000102">
    <property type="protein sequence ID" value="MBY8883027.1"/>
    <property type="molecule type" value="Genomic_DNA"/>
</dbReference>
<comment type="caution">
    <text evidence="7">The sequence shown here is derived from an EMBL/GenBank/DDBJ whole genome shotgun (WGS) entry which is preliminary data.</text>
</comment>
<dbReference type="PRINTS" id="PR00738">
    <property type="entry name" value="GLHYDRLASE20"/>
</dbReference>